<dbReference type="InterPro" id="IPR029751">
    <property type="entry name" value="Ribosomal_L25_dom"/>
</dbReference>
<sequence>MSDVLTLAAEMRTEFGKGFARRARVAGKIPAVLYGHGSDPVHVFLPGHETMMALKHSNALLTIVVEGKPELTIAKDIQKDYVRRTIAHVDLLIVKKGEKITVDVPLHLTGDPFPGCVAVLEHNTVSVSAEATHLPERFEISVEGLTDGQHVTAGDVKLPAGSTLLTDPHLTVLFVSETRAAAAEDEEGTELAPVAEASAE</sequence>
<dbReference type="Gene3D" id="2.170.120.20">
    <property type="entry name" value="Ribosomal protein L25, beta domain"/>
    <property type="match status" value="1"/>
</dbReference>
<evidence type="ECO:0000256" key="4">
    <source>
        <dbReference type="ARBA" id="ARBA00023274"/>
    </source>
</evidence>
<feature type="domain" description="Large ribosomal subunit protein bL25 L25" evidence="6">
    <location>
        <begin position="7"/>
        <end position="91"/>
    </location>
</feature>
<keyword evidence="4 5" id="KW-0687">Ribonucleoprotein</keyword>
<evidence type="ECO:0000259" key="7">
    <source>
        <dbReference type="Pfam" id="PF14693"/>
    </source>
</evidence>
<dbReference type="CDD" id="cd00495">
    <property type="entry name" value="Ribosomal_L25_TL5_CTC"/>
    <property type="match status" value="1"/>
</dbReference>
<reference evidence="8 9" key="1">
    <citation type="submission" date="2020-07" db="EMBL/GenBank/DDBJ databases">
        <title>Sequencing the genomes of 1000 actinobacteria strains.</title>
        <authorList>
            <person name="Klenk H.-P."/>
        </authorList>
    </citation>
    <scope>NUCLEOTIDE SEQUENCE [LARGE SCALE GENOMIC DNA]</scope>
    <source>
        <strain evidence="8 9">DSM 19970</strain>
    </source>
</reference>
<dbReference type="SUPFAM" id="SSF50715">
    <property type="entry name" value="Ribosomal protein L25-like"/>
    <property type="match status" value="1"/>
</dbReference>
<dbReference type="Pfam" id="PF14693">
    <property type="entry name" value="Ribosomal_TL5_C"/>
    <property type="match status" value="1"/>
</dbReference>
<evidence type="ECO:0000256" key="3">
    <source>
        <dbReference type="ARBA" id="ARBA00022980"/>
    </source>
</evidence>
<dbReference type="RefSeq" id="WP_062074172.1">
    <property type="nucleotide sequence ID" value="NZ_BBRC01000002.1"/>
</dbReference>
<dbReference type="Pfam" id="PF01386">
    <property type="entry name" value="Ribosomal_L25p"/>
    <property type="match status" value="1"/>
</dbReference>
<comment type="similarity">
    <text evidence="5">Belongs to the bacterial ribosomal protein bL25 family. CTC subfamily.</text>
</comment>
<dbReference type="PANTHER" id="PTHR33284">
    <property type="entry name" value="RIBOSOMAL PROTEIN L25/GLN-TRNA SYNTHETASE, ANTI-CODON-BINDING DOMAIN-CONTAINING PROTEIN"/>
    <property type="match status" value="1"/>
</dbReference>
<dbReference type="GO" id="GO:0008097">
    <property type="term" value="F:5S rRNA binding"/>
    <property type="evidence" value="ECO:0007669"/>
    <property type="project" value="InterPro"/>
</dbReference>
<comment type="caution">
    <text evidence="8">The sequence shown here is derived from an EMBL/GenBank/DDBJ whole genome shotgun (WGS) entry which is preliminary data.</text>
</comment>
<dbReference type="PANTHER" id="PTHR33284:SF1">
    <property type="entry name" value="RIBOSOMAL PROTEIN L25_GLN-TRNA SYNTHETASE, ANTI-CODON-BINDING DOMAIN-CONTAINING PROTEIN"/>
    <property type="match status" value="1"/>
</dbReference>
<dbReference type="NCBIfam" id="NF004131">
    <property type="entry name" value="PRK05618.2-1"/>
    <property type="match status" value="1"/>
</dbReference>
<dbReference type="EMBL" id="JACBZO010000001">
    <property type="protein sequence ID" value="NYI42326.1"/>
    <property type="molecule type" value="Genomic_DNA"/>
</dbReference>
<dbReference type="HAMAP" id="MF_01334">
    <property type="entry name" value="Ribosomal_bL25_CTC"/>
    <property type="match status" value="1"/>
</dbReference>
<comment type="function">
    <text evidence="5">This is one of the proteins that binds to the 5S RNA in the ribosome where it forms part of the central protuberance.</text>
</comment>
<dbReference type="InterPro" id="IPR020930">
    <property type="entry name" value="Ribosomal_uL5_bac-type"/>
</dbReference>
<evidence type="ECO:0000256" key="2">
    <source>
        <dbReference type="ARBA" id="ARBA00022884"/>
    </source>
</evidence>
<comment type="subunit">
    <text evidence="5">Part of the 50S ribosomal subunit; part of the 5S rRNA/L5/L18/L25 subcomplex. Contacts the 5S rRNA. Binds to the 5S rRNA independently of L5 and L18.</text>
</comment>
<dbReference type="Proteomes" id="UP000547973">
    <property type="component" value="Unassembled WGS sequence"/>
</dbReference>
<feature type="domain" description="Large ribosomal subunit protein bL25 beta" evidence="7">
    <location>
        <begin position="99"/>
        <end position="178"/>
    </location>
</feature>
<dbReference type="InterPro" id="IPR020057">
    <property type="entry name" value="Ribosomal_bL25_b-dom"/>
</dbReference>
<gene>
    <name evidence="5" type="primary">rplY</name>
    <name evidence="5" type="synonym">ctc</name>
    <name evidence="8" type="ORF">BKA03_002445</name>
</gene>
<dbReference type="InterPro" id="IPR001021">
    <property type="entry name" value="Ribosomal_bL25_long"/>
</dbReference>
<evidence type="ECO:0000313" key="8">
    <source>
        <dbReference type="EMBL" id="NYI42326.1"/>
    </source>
</evidence>
<dbReference type="InterPro" id="IPR011035">
    <property type="entry name" value="Ribosomal_bL25/Gln-tRNA_synth"/>
</dbReference>
<dbReference type="NCBIfam" id="TIGR00731">
    <property type="entry name" value="bL25_bact_ctc"/>
    <property type="match status" value="1"/>
</dbReference>
<dbReference type="InterPro" id="IPR020056">
    <property type="entry name" value="Rbsml_bL25/Gln-tRNA_synth_N"/>
</dbReference>
<keyword evidence="9" id="KW-1185">Reference proteome</keyword>
<dbReference type="Gene3D" id="2.40.240.10">
    <property type="entry name" value="Ribosomal Protein L25, Chain P"/>
    <property type="match status" value="1"/>
</dbReference>
<dbReference type="GO" id="GO:0003735">
    <property type="term" value="F:structural constituent of ribosome"/>
    <property type="evidence" value="ECO:0007669"/>
    <property type="project" value="InterPro"/>
</dbReference>
<accession>A0A7Y9ZFA1</accession>
<dbReference type="OrthoDB" id="5242980at2"/>
<evidence type="ECO:0000313" key="9">
    <source>
        <dbReference type="Proteomes" id="UP000547973"/>
    </source>
</evidence>
<dbReference type="GO" id="GO:0006412">
    <property type="term" value="P:translation"/>
    <property type="evidence" value="ECO:0007669"/>
    <property type="project" value="UniProtKB-UniRule"/>
</dbReference>
<keyword evidence="1 5" id="KW-0699">rRNA-binding</keyword>
<evidence type="ECO:0000256" key="1">
    <source>
        <dbReference type="ARBA" id="ARBA00022730"/>
    </source>
</evidence>
<evidence type="ECO:0000259" key="6">
    <source>
        <dbReference type="Pfam" id="PF01386"/>
    </source>
</evidence>
<name>A0A7Y9ZFA1_9MICO</name>
<proteinExistence type="inferred from homology"/>
<keyword evidence="2 5" id="KW-0694">RNA-binding</keyword>
<dbReference type="AlphaFoldDB" id="A0A7Y9ZFA1"/>
<keyword evidence="3 5" id="KW-0689">Ribosomal protein</keyword>
<protein>
    <recommendedName>
        <fullName evidence="5">Large ribosomal subunit protein bL25</fullName>
    </recommendedName>
    <alternativeName>
        <fullName evidence="5">General stress protein CTC</fullName>
    </alternativeName>
</protein>
<dbReference type="InterPro" id="IPR037121">
    <property type="entry name" value="Ribosomal_bL25_C"/>
</dbReference>
<organism evidence="8 9">
    <name type="scientific">Demequina lutea</name>
    <dbReference type="NCBI Taxonomy" id="431489"/>
    <lineage>
        <taxon>Bacteria</taxon>
        <taxon>Bacillati</taxon>
        <taxon>Actinomycetota</taxon>
        <taxon>Actinomycetes</taxon>
        <taxon>Micrococcales</taxon>
        <taxon>Demequinaceae</taxon>
        <taxon>Demequina</taxon>
    </lineage>
</organism>
<dbReference type="GO" id="GO:0022625">
    <property type="term" value="C:cytosolic large ribosomal subunit"/>
    <property type="evidence" value="ECO:0007669"/>
    <property type="project" value="TreeGrafter"/>
</dbReference>
<evidence type="ECO:0000256" key="5">
    <source>
        <dbReference type="HAMAP-Rule" id="MF_01334"/>
    </source>
</evidence>